<sequence>MAADEVYGGRACRMTIREVGYSYVIAVKSDHRVHAPAGTG</sequence>
<dbReference type="AlphaFoldDB" id="A0A7W7W6F4"/>
<comment type="caution">
    <text evidence="1">The sequence shown here is derived from an EMBL/GenBank/DDBJ whole genome shotgun (WGS) entry which is preliminary data.</text>
</comment>
<dbReference type="GO" id="GO:0004386">
    <property type="term" value="F:helicase activity"/>
    <property type="evidence" value="ECO:0007669"/>
    <property type="project" value="UniProtKB-KW"/>
</dbReference>
<keyword evidence="1" id="KW-0547">Nucleotide-binding</keyword>
<name>A0A7W7W6F4_9ACTN</name>
<dbReference type="RefSeq" id="WP_281390802.1">
    <property type="nucleotide sequence ID" value="NZ_BAABEK010000027.1"/>
</dbReference>
<keyword evidence="1" id="KW-0378">Hydrolase</keyword>
<keyword evidence="2" id="KW-1185">Reference proteome</keyword>
<evidence type="ECO:0000313" key="2">
    <source>
        <dbReference type="Proteomes" id="UP000534286"/>
    </source>
</evidence>
<dbReference type="Proteomes" id="UP000534286">
    <property type="component" value="Unassembled WGS sequence"/>
</dbReference>
<reference evidence="1 2" key="1">
    <citation type="submission" date="2020-08" db="EMBL/GenBank/DDBJ databases">
        <title>Sequencing the genomes of 1000 actinobacteria strains.</title>
        <authorList>
            <person name="Klenk H.-P."/>
        </authorList>
    </citation>
    <scope>NUCLEOTIDE SEQUENCE [LARGE SCALE GENOMIC DNA]</scope>
    <source>
        <strain evidence="1 2">DSM 43023</strain>
    </source>
</reference>
<keyword evidence="1" id="KW-0347">Helicase</keyword>
<dbReference type="EMBL" id="JACHJU010000001">
    <property type="protein sequence ID" value="MBB4935773.1"/>
    <property type="molecule type" value="Genomic_DNA"/>
</dbReference>
<keyword evidence="1" id="KW-0067">ATP-binding</keyword>
<accession>A0A7W7W6F4</accession>
<evidence type="ECO:0000313" key="1">
    <source>
        <dbReference type="EMBL" id="MBB4935773.1"/>
    </source>
</evidence>
<gene>
    <name evidence="1" type="ORF">FHR32_000078</name>
</gene>
<protein>
    <submittedName>
        <fullName evidence="1">Replicative superfamily II helicase</fullName>
    </submittedName>
</protein>
<organism evidence="1 2">
    <name type="scientific">Streptosporangium album</name>
    <dbReference type="NCBI Taxonomy" id="47479"/>
    <lineage>
        <taxon>Bacteria</taxon>
        <taxon>Bacillati</taxon>
        <taxon>Actinomycetota</taxon>
        <taxon>Actinomycetes</taxon>
        <taxon>Streptosporangiales</taxon>
        <taxon>Streptosporangiaceae</taxon>
        <taxon>Streptosporangium</taxon>
    </lineage>
</organism>
<proteinExistence type="predicted"/>